<evidence type="ECO:0000313" key="2">
    <source>
        <dbReference type="Proteomes" id="UP000327013"/>
    </source>
</evidence>
<proteinExistence type="predicted"/>
<dbReference type="AlphaFoldDB" id="A0A5N6QZC7"/>
<dbReference type="EMBL" id="CM017323">
    <property type="protein sequence ID" value="KAE8022887.1"/>
    <property type="molecule type" value="Genomic_DNA"/>
</dbReference>
<gene>
    <name evidence="1" type="ORF">FH972_008648</name>
</gene>
<evidence type="ECO:0000313" key="1">
    <source>
        <dbReference type="EMBL" id="KAE8022887.1"/>
    </source>
</evidence>
<accession>A0A5N6QZC7</accession>
<name>A0A5N6QZC7_9ROSI</name>
<dbReference type="OrthoDB" id="1701673at2759"/>
<dbReference type="Proteomes" id="UP000327013">
    <property type="component" value="Chromosome 3"/>
</dbReference>
<protein>
    <submittedName>
        <fullName evidence="1">Uncharacterized protein</fullName>
    </submittedName>
</protein>
<sequence length="316" mass="35597">MAGKINAVCQAVEDDTLKDKMRTYMSGMTNWVTSEPTLAHPAATLLARPTMQSENTELIQNWLVMKFASQKPTIKWTRMKVFGDETIHIESIAGAVKRDSMAEATRGPIWSHMGPMARSSWMTETRGGMEKVEKKHEKRENHARWKARMWGGAIENVRRANSFLRAVRRVCECMKVVDSRSYAEVVKEASVELGVQARDLDKYIQNCKKASPLARFGDGLMVEVKKSLAPAKKTQDIANEEKCLELSGVEVSHRTLAGRLESDGDGQPYWSACLELQAIKRMLTKLKDKVEVGIKRVEVVVLSMEPCGLAWALWKK</sequence>
<keyword evidence="2" id="KW-1185">Reference proteome</keyword>
<organism evidence="1 2">
    <name type="scientific">Carpinus fangiana</name>
    <dbReference type="NCBI Taxonomy" id="176857"/>
    <lineage>
        <taxon>Eukaryota</taxon>
        <taxon>Viridiplantae</taxon>
        <taxon>Streptophyta</taxon>
        <taxon>Embryophyta</taxon>
        <taxon>Tracheophyta</taxon>
        <taxon>Spermatophyta</taxon>
        <taxon>Magnoliopsida</taxon>
        <taxon>eudicotyledons</taxon>
        <taxon>Gunneridae</taxon>
        <taxon>Pentapetalae</taxon>
        <taxon>rosids</taxon>
        <taxon>fabids</taxon>
        <taxon>Fagales</taxon>
        <taxon>Betulaceae</taxon>
        <taxon>Carpinus</taxon>
    </lineage>
</organism>
<reference evidence="1 2" key="1">
    <citation type="submission" date="2019-06" db="EMBL/GenBank/DDBJ databases">
        <title>A chromosomal-level reference genome of Carpinus fangiana (Coryloideae, Betulaceae).</title>
        <authorList>
            <person name="Yang X."/>
            <person name="Wang Z."/>
            <person name="Zhang L."/>
            <person name="Hao G."/>
            <person name="Liu J."/>
            <person name="Yang Y."/>
        </authorList>
    </citation>
    <scope>NUCLEOTIDE SEQUENCE [LARGE SCALE GENOMIC DNA]</scope>
    <source>
        <strain evidence="1">Cfa_2016G</strain>
        <tissue evidence="1">Leaf</tissue>
    </source>
</reference>